<evidence type="ECO:0000313" key="1">
    <source>
        <dbReference type="EMBL" id="PFH55810.1"/>
    </source>
</evidence>
<keyword evidence="2" id="KW-1185">Reference proteome</keyword>
<dbReference type="Gene3D" id="3.80.10.10">
    <property type="entry name" value="Ribonuclease Inhibitor"/>
    <property type="match status" value="1"/>
</dbReference>
<sequence length="274" mass="30794">MAVSRCSTCLPATLSRRHHRHPFRPTWLINSKSLHRWEPWPIFVNSPRRLSLWEYSSTKSAHFTSEKTWKKNRVSKLVDGIERIYFDSDFIIKDDPLDDILSLGPSPCHSLKQITAGSSETGTGRHLTDAAVIRLSGACPNLVHVDLDGATRLTDESLLALVTSCASLRYVQISGNDKCKGSLRGTALDCLKKTPSLGRDLVKLTLTDQPLSSDTLKALSKTRKNLEIEQGDTDDRFGYVYTWLGGETTHDENSWWACKEHEGQDFHDYGDGYV</sequence>
<evidence type="ECO:0000313" key="2">
    <source>
        <dbReference type="Proteomes" id="UP000037136"/>
    </source>
</evidence>
<dbReference type="AlphaFoldDB" id="A0A2A9P4K5"/>
<evidence type="ECO:0008006" key="3">
    <source>
        <dbReference type="Google" id="ProtNLM"/>
    </source>
</evidence>
<comment type="caution">
    <text evidence="1">The sequence shown here is derived from an EMBL/GenBank/DDBJ whole genome shotgun (WGS) entry which is preliminary data.</text>
</comment>
<dbReference type="STRING" id="268505.A0A2A9P4K5"/>
<dbReference type="SUPFAM" id="SSF52047">
    <property type="entry name" value="RNI-like"/>
    <property type="match status" value="1"/>
</dbReference>
<dbReference type="EMBL" id="LAZP02000757">
    <property type="protein sequence ID" value="PFH55810.1"/>
    <property type="molecule type" value="Genomic_DNA"/>
</dbReference>
<organism evidence="1 2">
    <name type="scientific">Ophiocordyceps unilateralis</name>
    <name type="common">Zombie-ant fungus</name>
    <name type="synonym">Torrubia unilateralis</name>
    <dbReference type="NCBI Taxonomy" id="268505"/>
    <lineage>
        <taxon>Eukaryota</taxon>
        <taxon>Fungi</taxon>
        <taxon>Dikarya</taxon>
        <taxon>Ascomycota</taxon>
        <taxon>Pezizomycotina</taxon>
        <taxon>Sordariomycetes</taxon>
        <taxon>Hypocreomycetidae</taxon>
        <taxon>Hypocreales</taxon>
        <taxon>Ophiocordycipitaceae</taxon>
        <taxon>Ophiocordyceps</taxon>
    </lineage>
</organism>
<name>A0A2A9P4K5_OPHUN</name>
<reference evidence="1 2" key="2">
    <citation type="journal article" date="2017" name="Sci. Rep.">
        <title>Ant-infecting Ophiocordyceps genomes reveal a high diversity of potential behavioral manipulation genes and a possible major role for enterotoxins.</title>
        <authorList>
            <person name="de Bekker C."/>
            <person name="Ohm R.A."/>
            <person name="Evans H.C."/>
            <person name="Brachmann A."/>
            <person name="Hughes D.P."/>
        </authorList>
    </citation>
    <scope>NUCLEOTIDE SEQUENCE [LARGE SCALE GENOMIC DNA]</scope>
    <source>
        <strain evidence="1 2">SC16a</strain>
    </source>
</reference>
<protein>
    <recommendedName>
        <fullName evidence="3">F-box domain-containing protein</fullName>
    </recommendedName>
</protein>
<dbReference type="OrthoDB" id="550575at2759"/>
<reference evidence="1 2" key="1">
    <citation type="journal article" date="2015" name="BMC Genomics">
        <title>Gene expression during zombie ant biting behavior reflects the complexity underlying fungal parasitic behavioral manipulation.</title>
        <authorList>
            <person name="de Bekker C."/>
            <person name="Ohm R.A."/>
            <person name="Loreto R.G."/>
            <person name="Sebastian A."/>
            <person name="Albert I."/>
            <person name="Merrow M."/>
            <person name="Brachmann A."/>
            <person name="Hughes D.P."/>
        </authorList>
    </citation>
    <scope>NUCLEOTIDE SEQUENCE [LARGE SCALE GENOMIC DNA]</scope>
    <source>
        <strain evidence="1 2">SC16a</strain>
    </source>
</reference>
<dbReference type="InterPro" id="IPR032675">
    <property type="entry name" value="LRR_dom_sf"/>
</dbReference>
<dbReference type="Proteomes" id="UP000037136">
    <property type="component" value="Unassembled WGS sequence"/>
</dbReference>
<accession>A0A2A9P4K5</accession>
<proteinExistence type="predicted"/>
<gene>
    <name evidence="1" type="ORF">XA68_17576</name>
</gene>